<feature type="chain" id="PRO_5004343203" evidence="1">
    <location>
        <begin position="24"/>
        <end position="68"/>
    </location>
</feature>
<evidence type="ECO:0000313" key="2">
    <source>
        <dbReference type="EMBL" id="EOA90183.1"/>
    </source>
</evidence>
<protein>
    <submittedName>
        <fullName evidence="2">Uncharacterized protein</fullName>
    </submittedName>
</protein>
<evidence type="ECO:0000313" key="3">
    <source>
        <dbReference type="Proteomes" id="UP000016935"/>
    </source>
</evidence>
<proteinExistence type="predicted"/>
<organism evidence="2 3">
    <name type="scientific">Exserohilum turcicum (strain 28A)</name>
    <name type="common">Northern leaf blight fungus</name>
    <name type="synonym">Setosphaeria turcica</name>
    <dbReference type="NCBI Taxonomy" id="671987"/>
    <lineage>
        <taxon>Eukaryota</taxon>
        <taxon>Fungi</taxon>
        <taxon>Dikarya</taxon>
        <taxon>Ascomycota</taxon>
        <taxon>Pezizomycotina</taxon>
        <taxon>Dothideomycetes</taxon>
        <taxon>Pleosporomycetidae</taxon>
        <taxon>Pleosporales</taxon>
        <taxon>Pleosporineae</taxon>
        <taxon>Pleosporaceae</taxon>
        <taxon>Exserohilum</taxon>
    </lineage>
</organism>
<keyword evidence="3" id="KW-1185">Reference proteome</keyword>
<gene>
    <name evidence="2" type="ORF">SETTUDRAFT_25469</name>
</gene>
<accession>R0KB85</accession>
<name>R0KB85_EXST2</name>
<dbReference type="AlphaFoldDB" id="R0KB85"/>
<dbReference type="Proteomes" id="UP000016935">
    <property type="component" value="Unassembled WGS sequence"/>
</dbReference>
<dbReference type="HOGENOM" id="CLU_2923767_0_0_1"/>
<dbReference type="GeneID" id="19402917"/>
<keyword evidence="1" id="KW-0732">Signal</keyword>
<evidence type="ECO:0000256" key="1">
    <source>
        <dbReference type="SAM" id="SignalP"/>
    </source>
</evidence>
<feature type="signal peptide" evidence="1">
    <location>
        <begin position="1"/>
        <end position="23"/>
    </location>
</feature>
<sequence length="68" mass="7033">MQFHFLNILAVALPLMGSASAWANLISKCGVRPPDGAGNCDPVDAAKCTSNPIIAGTPIQIHLSMGKT</sequence>
<reference evidence="2 3" key="2">
    <citation type="journal article" date="2013" name="PLoS Genet.">
        <title>Comparative genome structure, secondary metabolite, and effector coding capacity across Cochliobolus pathogens.</title>
        <authorList>
            <person name="Condon B.J."/>
            <person name="Leng Y."/>
            <person name="Wu D."/>
            <person name="Bushley K.E."/>
            <person name="Ohm R.A."/>
            <person name="Otillar R."/>
            <person name="Martin J."/>
            <person name="Schackwitz W."/>
            <person name="Grimwood J."/>
            <person name="MohdZainudin N."/>
            <person name="Xue C."/>
            <person name="Wang R."/>
            <person name="Manning V.A."/>
            <person name="Dhillon B."/>
            <person name="Tu Z.J."/>
            <person name="Steffenson B.J."/>
            <person name="Salamov A."/>
            <person name="Sun H."/>
            <person name="Lowry S."/>
            <person name="LaButti K."/>
            <person name="Han J."/>
            <person name="Copeland A."/>
            <person name="Lindquist E."/>
            <person name="Barry K."/>
            <person name="Schmutz J."/>
            <person name="Baker S.E."/>
            <person name="Ciuffetti L.M."/>
            <person name="Grigoriev I.V."/>
            <person name="Zhong S."/>
            <person name="Turgeon B.G."/>
        </authorList>
    </citation>
    <scope>NUCLEOTIDE SEQUENCE [LARGE SCALE GENOMIC DNA]</scope>
    <source>
        <strain evidence="3">28A</strain>
    </source>
</reference>
<reference evidence="2 3" key="1">
    <citation type="journal article" date="2012" name="PLoS Pathog.">
        <title>Diverse lifestyles and strategies of plant pathogenesis encoded in the genomes of eighteen Dothideomycetes fungi.</title>
        <authorList>
            <person name="Ohm R.A."/>
            <person name="Feau N."/>
            <person name="Henrissat B."/>
            <person name="Schoch C.L."/>
            <person name="Horwitz B.A."/>
            <person name="Barry K.W."/>
            <person name="Condon B.J."/>
            <person name="Copeland A.C."/>
            <person name="Dhillon B."/>
            <person name="Glaser F."/>
            <person name="Hesse C.N."/>
            <person name="Kosti I."/>
            <person name="LaButti K."/>
            <person name="Lindquist E.A."/>
            <person name="Lucas S."/>
            <person name="Salamov A.A."/>
            <person name="Bradshaw R.E."/>
            <person name="Ciuffetti L."/>
            <person name="Hamelin R.C."/>
            <person name="Kema G.H.J."/>
            <person name="Lawrence C."/>
            <person name="Scott J.A."/>
            <person name="Spatafora J.W."/>
            <person name="Turgeon B.G."/>
            <person name="de Wit P.J.G.M."/>
            <person name="Zhong S."/>
            <person name="Goodwin S.B."/>
            <person name="Grigoriev I.V."/>
        </authorList>
    </citation>
    <scope>NUCLEOTIDE SEQUENCE [LARGE SCALE GENOMIC DNA]</scope>
    <source>
        <strain evidence="3">28A</strain>
    </source>
</reference>
<dbReference type="EMBL" id="KB908493">
    <property type="protein sequence ID" value="EOA90183.1"/>
    <property type="molecule type" value="Genomic_DNA"/>
</dbReference>
<dbReference type="RefSeq" id="XP_008021830.1">
    <property type="nucleotide sequence ID" value="XM_008023639.1"/>
</dbReference>